<comment type="caution">
    <text evidence="2">The sequence shown here is derived from an EMBL/GenBank/DDBJ whole genome shotgun (WGS) entry which is preliminary data.</text>
</comment>
<feature type="compositionally biased region" description="Polar residues" evidence="1">
    <location>
        <begin position="1"/>
        <end position="22"/>
    </location>
</feature>
<evidence type="ECO:0000313" key="3">
    <source>
        <dbReference type="Proteomes" id="UP001383192"/>
    </source>
</evidence>
<accession>A0AAW0BCF9</accession>
<sequence>MSTSNEEQSPFNHSNCNPNHNQDAGLGEEEAKPVLEHIVEIECNEEVVSQGYLPLHIKLTGVANKAFKVKLATQPTANTQNTADATSVTAEEVIATPTRRRKHAEIDAGADIDLTSALAAQEPQTPQKKRLLNVKEFPTPPVAREYLKTWPPPPWNGKRPRYFCERFPGLFDEDGWLLPDWRDKIEYVDYVPAPVPVPDEAKNEDIE</sequence>
<evidence type="ECO:0000313" key="2">
    <source>
        <dbReference type="EMBL" id="KAK7023696.1"/>
    </source>
</evidence>
<gene>
    <name evidence="2" type="ORF">VNI00_016579</name>
</gene>
<dbReference type="EMBL" id="JAYKXP010000132">
    <property type="protein sequence ID" value="KAK7023696.1"/>
    <property type="molecule type" value="Genomic_DNA"/>
</dbReference>
<keyword evidence="3" id="KW-1185">Reference proteome</keyword>
<name>A0AAW0BCF9_9AGAR</name>
<evidence type="ECO:0000256" key="1">
    <source>
        <dbReference type="SAM" id="MobiDB-lite"/>
    </source>
</evidence>
<feature type="region of interest" description="Disordered" evidence="1">
    <location>
        <begin position="1"/>
        <end position="31"/>
    </location>
</feature>
<dbReference type="Proteomes" id="UP001383192">
    <property type="component" value="Unassembled WGS sequence"/>
</dbReference>
<reference evidence="2 3" key="1">
    <citation type="submission" date="2024-01" db="EMBL/GenBank/DDBJ databases">
        <title>A draft genome for a cacao thread blight-causing isolate of Paramarasmius palmivorus.</title>
        <authorList>
            <person name="Baruah I.K."/>
            <person name="Bukari Y."/>
            <person name="Amoako-Attah I."/>
            <person name="Meinhardt L.W."/>
            <person name="Bailey B.A."/>
            <person name="Cohen S.P."/>
        </authorList>
    </citation>
    <scope>NUCLEOTIDE SEQUENCE [LARGE SCALE GENOMIC DNA]</scope>
    <source>
        <strain evidence="2 3">GH-12</strain>
    </source>
</reference>
<dbReference type="AlphaFoldDB" id="A0AAW0BCF9"/>
<protein>
    <submittedName>
        <fullName evidence="2">Uncharacterized protein</fullName>
    </submittedName>
</protein>
<organism evidence="2 3">
    <name type="scientific">Paramarasmius palmivorus</name>
    <dbReference type="NCBI Taxonomy" id="297713"/>
    <lineage>
        <taxon>Eukaryota</taxon>
        <taxon>Fungi</taxon>
        <taxon>Dikarya</taxon>
        <taxon>Basidiomycota</taxon>
        <taxon>Agaricomycotina</taxon>
        <taxon>Agaricomycetes</taxon>
        <taxon>Agaricomycetidae</taxon>
        <taxon>Agaricales</taxon>
        <taxon>Marasmiineae</taxon>
        <taxon>Marasmiaceae</taxon>
        <taxon>Paramarasmius</taxon>
    </lineage>
</organism>
<proteinExistence type="predicted"/>